<dbReference type="Pfam" id="PF00646">
    <property type="entry name" value="F-box"/>
    <property type="match status" value="1"/>
</dbReference>
<evidence type="ECO:0000313" key="3">
    <source>
        <dbReference type="Proteomes" id="UP000076154"/>
    </source>
</evidence>
<protein>
    <recommendedName>
        <fullName evidence="1">F-box domain-containing protein</fullName>
    </recommendedName>
</protein>
<dbReference type="CDD" id="cd09917">
    <property type="entry name" value="F-box_SF"/>
    <property type="match status" value="1"/>
</dbReference>
<evidence type="ECO:0000313" key="2">
    <source>
        <dbReference type="EMBL" id="RDB28118.1"/>
    </source>
</evidence>
<gene>
    <name evidence="2" type="ORF">Hypma_001468</name>
</gene>
<dbReference type="OrthoDB" id="3051145at2759"/>
<evidence type="ECO:0000259" key="1">
    <source>
        <dbReference type="Pfam" id="PF00646"/>
    </source>
</evidence>
<sequence length="457" mass="51554">MALLSTSHLSPDRPSLVDDVLLRIFCSCDIHSILALSQSSRHFHNLALSKQVWLTVLSDLHRRNFIDLLPGQQLDQLSALELVNLARRTVRGPRSWTDPAGPLIAKQLVVKSSITDPDHPNNIGYLNEVKLLSGGRYILFQHQDTLECLAVEDGKHIWQYRGHWESFNVLKFAAEVVDEGKAVIIMVGIRTYDTKQNFVEILRLDFSTGSATTLIKEKTPKTTYDNVFSSMKICGDFAVTTVDNTLHILIFKLSTRSYKAMKDMDTSIVVDLIPGYLLHMTSYKALEISIRSMEALFQSTAPKLHIKDITPVKIVTVAGPGINSDYVLSAHPSPLREDSSTLWVLTSSDQPKSSFYKYRILHPKTGPPSIELVATRDVNKAYPLSDEAINVSYAGNVEIFRYSRQQEYFFSLASNGDHTNIDLPDRGTYIHMSPYSGALTYVTEDVWDEKIFVNYYE</sequence>
<dbReference type="InParanoid" id="A0A369K2D6"/>
<organism evidence="2 3">
    <name type="scientific">Hypsizygus marmoreus</name>
    <name type="common">White beech mushroom</name>
    <name type="synonym">Agaricus marmoreus</name>
    <dbReference type="NCBI Taxonomy" id="39966"/>
    <lineage>
        <taxon>Eukaryota</taxon>
        <taxon>Fungi</taxon>
        <taxon>Dikarya</taxon>
        <taxon>Basidiomycota</taxon>
        <taxon>Agaricomycotina</taxon>
        <taxon>Agaricomycetes</taxon>
        <taxon>Agaricomycetidae</taxon>
        <taxon>Agaricales</taxon>
        <taxon>Tricholomatineae</taxon>
        <taxon>Lyophyllaceae</taxon>
        <taxon>Hypsizygus</taxon>
    </lineage>
</organism>
<dbReference type="SUPFAM" id="SSF81383">
    <property type="entry name" value="F-box domain"/>
    <property type="match status" value="1"/>
</dbReference>
<dbReference type="AlphaFoldDB" id="A0A369K2D6"/>
<name>A0A369K2D6_HYPMA</name>
<dbReference type="Gene3D" id="1.20.1280.50">
    <property type="match status" value="1"/>
</dbReference>
<dbReference type="InterPro" id="IPR036047">
    <property type="entry name" value="F-box-like_dom_sf"/>
</dbReference>
<comment type="caution">
    <text evidence="2">The sequence shown here is derived from an EMBL/GenBank/DDBJ whole genome shotgun (WGS) entry which is preliminary data.</text>
</comment>
<proteinExistence type="predicted"/>
<dbReference type="EMBL" id="LUEZ02000012">
    <property type="protein sequence ID" value="RDB28118.1"/>
    <property type="molecule type" value="Genomic_DNA"/>
</dbReference>
<accession>A0A369K2D6</accession>
<feature type="domain" description="F-box" evidence="1">
    <location>
        <begin position="15"/>
        <end position="54"/>
    </location>
</feature>
<keyword evidence="3" id="KW-1185">Reference proteome</keyword>
<reference evidence="2" key="1">
    <citation type="submission" date="2018-04" db="EMBL/GenBank/DDBJ databases">
        <title>Whole genome sequencing of Hypsizygus marmoreus.</title>
        <authorList>
            <person name="Choi I.-G."/>
            <person name="Min B."/>
            <person name="Kim J.-G."/>
            <person name="Kim S."/>
            <person name="Oh Y.-L."/>
            <person name="Kong W.-S."/>
            <person name="Park H."/>
            <person name="Jeong J."/>
            <person name="Song E.-S."/>
        </authorList>
    </citation>
    <scope>NUCLEOTIDE SEQUENCE [LARGE SCALE GENOMIC DNA]</scope>
    <source>
        <strain evidence="2">51987-8</strain>
    </source>
</reference>
<dbReference type="Proteomes" id="UP000076154">
    <property type="component" value="Unassembled WGS sequence"/>
</dbReference>
<dbReference type="InterPro" id="IPR001810">
    <property type="entry name" value="F-box_dom"/>
</dbReference>